<keyword evidence="1" id="KW-0472">Membrane</keyword>
<organism evidence="2 3">
    <name type="scientific">Vibrio genomosp. F6 str. FF-238</name>
    <dbReference type="NCBI Taxonomy" id="1191298"/>
    <lineage>
        <taxon>Bacteria</taxon>
        <taxon>Pseudomonadati</taxon>
        <taxon>Pseudomonadota</taxon>
        <taxon>Gammaproteobacteria</taxon>
        <taxon>Vibrionales</taxon>
        <taxon>Vibrionaceae</taxon>
        <taxon>Vibrio</taxon>
    </lineage>
</organism>
<feature type="transmembrane region" description="Helical" evidence="1">
    <location>
        <begin position="140"/>
        <end position="173"/>
    </location>
</feature>
<sequence>MTEKEELALDRKKYDERQRKETELKAVIDSEPAIFEWSRIDYYHQHGNVKLGCVWWFSVLFVILGLFLSNVYFEGENGIRSDDYFFVIFVSIMFSSLWTFWWFTVVIVKQNFTFRITQTGFSREHHEYLPLWLYSGVRKLAYVGMAICVLAFFLIGPAAFIGVGGCALMSFGLANTQRKVIPQATRWADVQLVSFSNVRQGLLFHCPDVHIFDVFMLCPEGEMDNMLKSVIELVGSEVPVTHRDVWT</sequence>
<feature type="transmembrane region" description="Helical" evidence="1">
    <location>
        <begin position="54"/>
        <end position="73"/>
    </location>
</feature>
<dbReference type="EMBL" id="AJYW02000167">
    <property type="protein sequence ID" value="OEE75040.1"/>
    <property type="molecule type" value="Genomic_DNA"/>
</dbReference>
<evidence type="ECO:0000256" key="1">
    <source>
        <dbReference type="SAM" id="Phobius"/>
    </source>
</evidence>
<reference evidence="2 3" key="1">
    <citation type="journal article" date="2012" name="Science">
        <title>Ecological populations of bacteria act as socially cohesive units of antibiotic production and resistance.</title>
        <authorList>
            <person name="Cordero O.X."/>
            <person name="Wildschutte H."/>
            <person name="Kirkup B."/>
            <person name="Proehl S."/>
            <person name="Ngo L."/>
            <person name="Hussain F."/>
            <person name="Le Roux F."/>
            <person name="Mincer T."/>
            <person name="Polz M.F."/>
        </authorList>
    </citation>
    <scope>NUCLEOTIDE SEQUENCE [LARGE SCALE GENOMIC DNA]</scope>
    <source>
        <strain evidence="2 3">FF-238</strain>
    </source>
</reference>
<evidence type="ECO:0000313" key="2">
    <source>
        <dbReference type="EMBL" id="OEE75040.1"/>
    </source>
</evidence>
<proteinExistence type="predicted"/>
<gene>
    <name evidence="2" type="ORF">A130_17365</name>
</gene>
<keyword evidence="3" id="KW-1185">Reference proteome</keyword>
<accession>A0A1E5CWZ3</accession>
<keyword evidence="1" id="KW-0812">Transmembrane</keyword>
<comment type="caution">
    <text evidence="2">The sequence shown here is derived from an EMBL/GenBank/DDBJ whole genome shotgun (WGS) entry which is preliminary data.</text>
</comment>
<name>A0A1E5CWZ3_9VIBR</name>
<dbReference type="AlphaFoldDB" id="A0A1E5CWZ3"/>
<dbReference type="Proteomes" id="UP000094165">
    <property type="component" value="Unassembled WGS sequence"/>
</dbReference>
<evidence type="ECO:0000313" key="3">
    <source>
        <dbReference type="Proteomes" id="UP000094165"/>
    </source>
</evidence>
<dbReference type="RefSeq" id="WP_017054490.1">
    <property type="nucleotide sequence ID" value="NZ_AJYW02000167.1"/>
</dbReference>
<protein>
    <submittedName>
        <fullName evidence="2">Uncharacterized protein</fullName>
    </submittedName>
</protein>
<feature type="transmembrane region" description="Helical" evidence="1">
    <location>
        <begin position="85"/>
        <end position="103"/>
    </location>
</feature>
<keyword evidence="1" id="KW-1133">Transmembrane helix</keyword>